<comment type="caution">
    <text evidence="3">The sequence shown here is derived from an EMBL/GenBank/DDBJ whole genome shotgun (WGS) entry which is preliminary data.</text>
</comment>
<sequence>MATTKYWISIVSKQHVENGIRESICQMCHGKKGPISKLSPGDWLIYYSPRVTMDRKSESVKSFTAIGQIKDDNVYLFKMSENFSAHRRSVSYLPDLKDVEIQPLLDNLSFTKGKGSKWGAIFRRGLFEIDSSDFNLIKSKMVQTNISSLNDRVENNNNDNDNDDNEDDEHLQKKTKKQKINT</sequence>
<organism evidence="3 4">
    <name type="scientific">Polysphondylium violaceum</name>
    <dbReference type="NCBI Taxonomy" id="133409"/>
    <lineage>
        <taxon>Eukaryota</taxon>
        <taxon>Amoebozoa</taxon>
        <taxon>Evosea</taxon>
        <taxon>Eumycetozoa</taxon>
        <taxon>Dictyostelia</taxon>
        <taxon>Dictyosteliales</taxon>
        <taxon>Dictyosteliaceae</taxon>
        <taxon>Polysphondylium</taxon>
    </lineage>
</organism>
<feature type="region of interest" description="Disordered" evidence="1">
    <location>
        <begin position="151"/>
        <end position="182"/>
    </location>
</feature>
<dbReference type="InterPro" id="IPR015947">
    <property type="entry name" value="PUA-like_sf"/>
</dbReference>
<dbReference type="InterPro" id="IPR022996">
    <property type="entry name" value="UPF0310"/>
</dbReference>
<dbReference type="Proteomes" id="UP000695562">
    <property type="component" value="Unassembled WGS sequence"/>
</dbReference>
<protein>
    <recommendedName>
        <fullName evidence="2">EVE domain-containing protein</fullName>
    </recommendedName>
</protein>
<dbReference type="EMBL" id="AJWJ01000123">
    <property type="protein sequence ID" value="KAF2074914.1"/>
    <property type="molecule type" value="Genomic_DNA"/>
</dbReference>
<dbReference type="Gene3D" id="3.10.590.10">
    <property type="entry name" value="ph1033 like domains"/>
    <property type="match status" value="1"/>
</dbReference>
<accession>A0A8J4PXY0</accession>
<feature type="compositionally biased region" description="Acidic residues" evidence="1">
    <location>
        <begin position="160"/>
        <end position="169"/>
    </location>
</feature>
<dbReference type="HAMAP" id="MF_00771">
    <property type="entry name" value="UPF0310"/>
    <property type="match status" value="1"/>
</dbReference>
<dbReference type="SUPFAM" id="SSF88697">
    <property type="entry name" value="PUA domain-like"/>
    <property type="match status" value="1"/>
</dbReference>
<name>A0A8J4PXY0_9MYCE</name>
<dbReference type="CDD" id="cd21132">
    <property type="entry name" value="EVE-like"/>
    <property type="match status" value="1"/>
</dbReference>
<dbReference type="OrthoDB" id="2111299at2759"/>
<proteinExistence type="inferred from homology"/>
<evidence type="ECO:0000313" key="4">
    <source>
        <dbReference type="Proteomes" id="UP000695562"/>
    </source>
</evidence>
<feature type="domain" description="EVE" evidence="2">
    <location>
        <begin position="5"/>
        <end position="137"/>
    </location>
</feature>
<dbReference type="Pfam" id="PF01878">
    <property type="entry name" value="EVE"/>
    <property type="match status" value="1"/>
</dbReference>
<gene>
    <name evidence="3" type="ORF">CYY_003791</name>
</gene>
<keyword evidence="4" id="KW-1185">Reference proteome</keyword>
<dbReference type="NCBIfam" id="NF002616">
    <property type="entry name" value="PRK02268.1-2"/>
    <property type="match status" value="1"/>
</dbReference>
<feature type="compositionally biased region" description="Basic residues" evidence="1">
    <location>
        <begin position="173"/>
        <end position="182"/>
    </location>
</feature>
<evidence type="ECO:0000313" key="3">
    <source>
        <dbReference type="EMBL" id="KAF2074914.1"/>
    </source>
</evidence>
<dbReference type="AlphaFoldDB" id="A0A8J4PXY0"/>
<evidence type="ECO:0000259" key="2">
    <source>
        <dbReference type="Pfam" id="PF01878"/>
    </source>
</evidence>
<evidence type="ECO:0000256" key="1">
    <source>
        <dbReference type="SAM" id="MobiDB-lite"/>
    </source>
</evidence>
<reference evidence="3" key="1">
    <citation type="submission" date="2020-01" db="EMBL/GenBank/DDBJ databases">
        <title>Development of genomics and gene disruption for Polysphondylium violaceum indicates a role for the polyketide synthase stlB in stalk morphogenesis.</title>
        <authorList>
            <person name="Narita B."/>
            <person name="Kawabe Y."/>
            <person name="Kin K."/>
            <person name="Saito T."/>
            <person name="Gibbs R."/>
            <person name="Kuspa A."/>
            <person name="Muzny D."/>
            <person name="Queller D."/>
            <person name="Richards S."/>
            <person name="Strassman J."/>
            <person name="Sucgang R."/>
            <person name="Worley K."/>
            <person name="Schaap P."/>
        </authorList>
    </citation>
    <scope>NUCLEOTIDE SEQUENCE</scope>
    <source>
        <strain evidence="3">QSvi11</strain>
    </source>
</reference>
<dbReference type="InterPro" id="IPR002740">
    <property type="entry name" value="EVE_domain"/>
</dbReference>